<proteinExistence type="predicted"/>
<dbReference type="AlphaFoldDB" id="A0A0P9PVY6"/>
<feature type="signal peptide" evidence="1">
    <location>
        <begin position="1"/>
        <end position="22"/>
    </location>
</feature>
<reference evidence="2 3" key="1">
    <citation type="submission" date="2015-09" db="EMBL/GenBank/DDBJ databases">
        <title>Genome announcement of multiple Pseudomonas syringae strains.</title>
        <authorList>
            <person name="Thakur S."/>
            <person name="Wang P.W."/>
            <person name="Gong Y."/>
            <person name="Weir B.S."/>
            <person name="Guttman D.S."/>
        </authorList>
    </citation>
    <scope>NUCLEOTIDE SEQUENCE [LARGE SCALE GENOMIC DNA]</scope>
    <source>
        <strain evidence="2 3">ICMP9150</strain>
    </source>
</reference>
<accession>A0A0P9PVY6</accession>
<sequence>MGTVALRRSGGSLILAVPAAFAAQNHLVAGCQLAWKIEGDALVVKPSRKKPTLAELIAATPKEARIEAWDDMAAVGNEQW</sequence>
<keyword evidence="2" id="KW-0067">ATP-binding</keyword>
<organism evidence="2 3">
    <name type="scientific">Pseudomonas amygdali pv. dendropanacis</name>
    <dbReference type="NCBI Taxonomy" id="235272"/>
    <lineage>
        <taxon>Bacteria</taxon>
        <taxon>Pseudomonadati</taxon>
        <taxon>Pseudomonadota</taxon>
        <taxon>Gammaproteobacteria</taxon>
        <taxon>Pseudomonadales</taxon>
        <taxon>Pseudomonadaceae</taxon>
        <taxon>Pseudomonas</taxon>
        <taxon>Pseudomonas amygdali</taxon>
    </lineage>
</organism>
<evidence type="ECO:0000313" key="2">
    <source>
        <dbReference type="EMBL" id="KPX22586.1"/>
    </source>
</evidence>
<dbReference type="PROSITE" id="PS51257">
    <property type="entry name" value="PROKAR_LIPOPROTEIN"/>
    <property type="match status" value="1"/>
</dbReference>
<dbReference type="PATRIC" id="fig|235272.12.peg.4699"/>
<dbReference type="Gene3D" id="2.10.260.10">
    <property type="match status" value="1"/>
</dbReference>
<name>A0A0P9PVY6_PSEA0</name>
<dbReference type="RefSeq" id="WP_044325098.1">
    <property type="nucleotide sequence ID" value="NZ_JYHG01000191.1"/>
</dbReference>
<dbReference type="GO" id="GO:0005524">
    <property type="term" value="F:ATP binding"/>
    <property type="evidence" value="ECO:0007669"/>
    <property type="project" value="UniProtKB-KW"/>
</dbReference>
<evidence type="ECO:0000313" key="3">
    <source>
        <dbReference type="Proteomes" id="UP000050346"/>
    </source>
</evidence>
<feature type="chain" id="PRO_5009794503" evidence="1">
    <location>
        <begin position="23"/>
        <end position="80"/>
    </location>
</feature>
<protein>
    <submittedName>
        <fullName evidence="2">Sugar ABC transporter ATP-binding protein</fullName>
    </submittedName>
</protein>
<keyword evidence="1" id="KW-0732">Signal</keyword>
<dbReference type="EMBL" id="LJQG01000065">
    <property type="protein sequence ID" value="KPX22586.1"/>
    <property type="molecule type" value="Genomic_DNA"/>
</dbReference>
<dbReference type="SUPFAM" id="SSF89447">
    <property type="entry name" value="AbrB/MazE/MraZ-like"/>
    <property type="match status" value="1"/>
</dbReference>
<dbReference type="InterPro" id="IPR037914">
    <property type="entry name" value="SpoVT-AbrB_sf"/>
</dbReference>
<comment type="caution">
    <text evidence="2">The sequence shown here is derived from an EMBL/GenBank/DDBJ whole genome shotgun (WGS) entry which is preliminary data.</text>
</comment>
<gene>
    <name evidence="2" type="ORF">ALO71_200037</name>
</gene>
<keyword evidence="2" id="KW-0547">Nucleotide-binding</keyword>
<dbReference type="Proteomes" id="UP000050346">
    <property type="component" value="Unassembled WGS sequence"/>
</dbReference>
<evidence type="ECO:0000256" key="1">
    <source>
        <dbReference type="SAM" id="SignalP"/>
    </source>
</evidence>